<evidence type="ECO:0000313" key="2">
    <source>
        <dbReference type="EMBL" id="OTG33353.1"/>
    </source>
</evidence>
<dbReference type="AlphaFoldDB" id="A0A251VDP8"/>
<dbReference type="EMBL" id="MNCJ02000317">
    <property type="protein sequence ID" value="KAF5817120.1"/>
    <property type="molecule type" value="Genomic_DNA"/>
</dbReference>
<dbReference type="Gramene" id="mRNA:HanXRQr2_Chr02g0049301">
    <property type="protein sequence ID" value="mRNA:HanXRQr2_Chr02g0049301"/>
    <property type="gene ID" value="HanXRQr2_Chr02g0049301"/>
</dbReference>
<reference evidence="1 3" key="1">
    <citation type="journal article" date="2017" name="Nature">
        <title>The sunflower genome provides insights into oil metabolism, flowering and Asterid evolution.</title>
        <authorList>
            <person name="Badouin H."/>
            <person name="Gouzy J."/>
            <person name="Grassa C.J."/>
            <person name="Murat F."/>
            <person name="Staton S.E."/>
            <person name="Cottret L."/>
            <person name="Lelandais-Briere C."/>
            <person name="Owens G.L."/>
            <person name="Carrere S."/>
            <person name="Mayjonade B."/>
            <person name="Legrand L."/>
            <person name="Gill N."/>
            <person name="Kane N.C."/>
            <person name="Bowers J.E."/>
            <person name="Hubner S."/>
            <person name="Bellec A."/>
            <person name="Berard A."/>
            <person name="Berges H."/>
            <person name="Blanchet N."/>
            <person name="Boniface M.C."/>
            <person name="Brunel D."/>
            <person name="Catrice O."/>
            <person name="Chaidir N."/>
            <person name="Claudel C."/>
            <person name="Donnadieu C."/>
            <person name="Faraut T."/>
            <person name="Fievet G."/>
            <person name="Helmstetter N."/>
            <person name="King M."/>
            <person name="Knapp S.J."/>
            <person name="Lai Z."/>
            <person name="Le Paslier M.C."/>
            <person name="Lippi Y."/>
            <person name="Lorenzon L."/>
            <person name="Mandel J.R."/>
            <person name="Marage G."/>
            <person name="Marchand G."/>
            <person name="Marquand E."/>
            <person name="Bret-Mestries E."/>
            <person name="Morien E."/>
            <person name="Nambeesan S."/>
            <person name="Nguyen T."/>
            <person name="Pegot-Espagnet P."/>
            <person name="Pouilly N."/>
            <person name="Raftis F."/>
            <person name="Sallet E."/>
            <person name="Schiex T."/>
            <person name="Thomas J."/>
            <person name="Vandecasteele C."/>
            <person name="Vares D."/>
            <person name="Vear F."/>
            <person name="Vautrin S."/>
            <person name="Crespi M."/>
            <person name="Mangin B."/>
            <person name="Burke J.M."/>
            <person name="Salse J."/>
            <person name="Munos S."/>
            <person name="Vincourt P."/>
            <person name="Rieseberg L.H."/>
            <person name="Langlade N.B."/>
        </authorList>
    </citation>
    <scope>NUCLEOTIDE SEQUENCE [LARGE SCALE GENOMIC DNA]</scope>
    <source>
        <strain evidence="3">cv. SF193</strain>
        <tissue evidence="1">Leaves</tissue>
    </source>
</reference>
<proteinExistence type="predicted"/>
<evidence type="ECO:0000313" key="3">
    <source>
        <dbReference type="Proteomes" id="UP000215914"/>
    </source>
</evidence>
<evidence type="ECO:0000313" key="1">
    <source>
        <dbReference type="EMBL" id="KAF5817120.1"/>
    </source>
</evidence>
<dbReference type="EMBL" id="CM007891">
    <property type="protein sequence ID" value="OTG33353.1"/>
    <property type="molecule type" value="Genomic_DNA"/>
</dbReference>
<sequence>MHRFYQIGQSFVMVDDSASLKWFSTEISHTDFAGGYDIVLLFTEMEDGNDLEQVTRSPSYRENEFVHVELVDSAQMHVNMIDQVKDKLDKLMVADIESGKSIES</sequence>
<organism evidence="2 3">
    <name type="scientific">Helianthus annuus</name>
    <name type="common">Common sunflower</name>
    <dbReference type="NCBI Taxonomy" id="4232"/>
    <lineage>
        <taxon>Eukaryota</taxon>
        <taxon>Viridiplantae</taxon>
        <taxon>Streptophyta</taxon>
        <taxon>Embryophyta</taxon>
        <taxon>Tracheophyta</taxon>
        <taxon>Spermatophyta</taxon>
        <taxon>Magnoliopsida</taxon>
        <taxon>eudicotyledons</taxon>
        <taxon>Gunneridae</taxon>
        <taxon>Pentapetalae</taxon>
        <taxon>asterids</taxon>
        <taxon>campanulids</taxon>
        <taxon>Asterales</taxon>
        <taxon>Asteraceae</taxon>
        <taxon>Asteroideae</taxon>
        <taxon>Heliantheae alliance</taxon>
        <taxon>Heliantheae</taxon>
        <taxon>Helianthus</taxon>
    </lineage>
</organism>
<name>A0A251VDP8_HELAN</name>
<protein>
    <submittedName>
        <fullName evidence="2">Uncharacterized protein</fullName>
    </submittedName>
</protein>
<accession>A0A251VDP8</accession>
<keyword evidence="3" id="KW-1185">Reference proteome</keyword>
<reference evidence="1" key="3">
    <citation type="submission" date="2020-06" db="EMBL/GenBank/DDBJ databases">
        <title>Helianthus annuus Genome sequencing and assembly Release 2.</title>
        <authorList>
            <person name="Gouzy J."/>
            <person name="Langlade N."/>
            <person name="Munos S."/>
        </authorList>
    </citation>
    <scope>NUCLEOTIDE SEQUENCE</scope>
    <source>
        <tissue evidence="1">Leaves</tissue>
    </source>
</reference>
<dbReference type="Proteomes" id="UP000215914">
    <property type="component" value="Chromosome 2"/>
</dbReference>
<reference evidence="2" key="2">
    <citation type="submission" date="2017-02" db="EMBL/GenBank/DDBJ databases">
        <title>Sunflower complete genome.</title>
        <authorList>
            <person name="Langlade N."/>
            <person name="Munos S."/>
        </authorList>
    </citation>
    <scope>NUCLEOTIDE SEQUENCE [LARGE SCALE GENOMIC DNA]</scope>
    <source>
        <tissue evidence="2">Leaves</tissue>
    </source>
</reference>
<gene>
    <name evidence="2" type="ORF">HannXRQ_Chr02g0033791</name>
    <name evidence="1" type="ORF">HanXRQr2_Chr02g0049301</name>
</gene>
<dbReference type="InParanoid" id="A0A251VDP8"/>